<comment type="caution">
    <text evidence="2">The sequence shown here is derived from an EMBL/GenBank/DDBJ whole genome shotgun (WGS) entry which is preliminary data.</text>
</comment>
<reference evidence="2" key="1">
    <citation type="submission" date="2021-06" db="EMBL/GenBank/DDBJ databases">
        <authorList>
            <person name="Kallberg Y."/>
            <person name="Tangrot J."/>
            <person name="Rosling A."/>
        </authorList>
    </citation>
    <scope>NUCLEOTIDE SEQUENCE</scope>
    <source>
        <strain evidence="2">87-6 pot B 2015</strain>
    </source>
</reference>
<proteinExistence type="predicted"/>
<protein>
    <submittedName>
        <fullName evidence="2">355_t:CDS:1</fullName>
    </submittedName>
</protein>
<evidence type="ECO:0000313" key="3">
    <source>
        <dbReference type="Proteomes" id="UP000789375"/>
    </source>
</evidence>
<keyword evidence="1" id="KW-0175">Coiled coil</keyword>
<dbReference type="Pfam" id="PF14516">
    <property type="entry name" value="AAA_35"/>
    <property type="match status" value="1"/>
</dbReference>
<evidence type="ECO:0000313" key="2">
    <source>
        <dbReference type="EMBL" id="CAG8491110.1"/>
    </source>
</evidence>
<evidence type="ECO:0000256" key="1">
    <source>
        <dbReference type="SAM" id="Coils"/>
    </source>
</evidence>
<dbReference type="Proteomes" id="UP000789375">
    <property type="component" value="Unassembled WGS sequence"/>
</dbReference>
<sequence length="644" mass="75573">MSSKITQVFRRTVFPTHFVAPRVQCLQSPRPYLPLSRTLKSWQDLFQEINQVIKDLRQKNDDINQQNKLLRNKLEELYKYRYHDLVLHQDRNYDVPKDPRKWTVNSAIQNKFRNDVYFVDLEETNVPFLDKILSGEFVALYGARASGKSTRVFQAMEKLKSQGIVCIYVTFEHFNMENKDRFWLSMGTALNINAPKYFGNGDVKSSDDFLRKFQKAQWNDKHVVLFIDEIDALLGAHDDIKSSFLGVIRAIKNTKENYALLSSVAIGPFSILHLSSDRITTSPFNIKDPFRNPDFTLEQVQTVYKEFEDDFNLTIDPEIIEDIYNRTNGHASLVCLCGKAIHSYLMPKLDENRRLGFSTWLNFVISYMQDTIFDYNTFRKMVTTLKKKETRPAIELLRSVFLGFFDFVQINDPEEKRLAEFLTAEGVLMRDEMKKNNFRMSSIFTDDLIRQQILQTAIQFFDKGMISNGFIRSFKSSGELRVDGEKKKRVPQERVYDSELNRVLVNWLVRNNGLEVTGQWHMVEHHANKDKYIDTYSDIVITAKYQRIVLELLATATRRDLNEHFKMVLEYAEKLSADDIWIVHFTCEDRYATHEDVHWPSDDRINVIHCFHNQIFENVLMNVRYVDSSGTIKYIRDEAIPLQS</sequence>
<name>A0A9N8ZD88_FUNMO</name>
<gene>
    <name evidence="2" type="ORF">FMOSSE_LOCUS3539</name>
</gene>
<keyword evidence="3" id="KW-1185">Reference proteome</keyword>
<accession>A0A9N8ZD88</accession>
<dbReference type="SUPFAM" id="SSF52540">
    <property type="entry name" value="P-loop containing nucleoside triphosphate hydrolases"/>
    <property type="match status" value="1"/>
</dbReference>
<organism evidence="2 3">
    <name type="scientific">Funneliformis mosseae</name>
    <name type="common">Endomycorrhizal fungus</name>
    <name type="synonym">Glomus mosseae</name>
    <dbReference type="NCBI Taxonomy" id="27381"/>
    <lineage>
        <taxon>Eukaryota</taxon>
        <taxon>Fungi</taxon>
        <taxon>Fungi incertae sedis</taxon>
        <taxon>Mucoromycota</taxon>
        <taxon>Glomeromycotina</taxon>
        <taxon>Glomeromycetes</taxon>
        <taxon>Glomerales</taxon>
        <taxon>Glomeraceae</taxon>
        <taxon>Funneliformis</taxon>
    </lineage>
</organism>
<dbReference type="EMBL" id="CAJVPP010000534">
    <property type="protein sequence ID" value="CAG8491110.1"/>
    <property type="molecule type" value="Genomic_DNA"/>
</dbReference>
<dbReference type="Gene3D" id="3.40.50.300">
    <property type="entry name" value="P-loop containing nucleotide triphosphate hydrolases"/>
    <property type="match status" value="1"/>
</dbReference>
<dbReference type="InterPro" id="IPR027417">
    <property type="entry name" value="P-loop_NTPase"/>
</dbReference>
<feature type="coiled-coil region" evidence="1">
    <location>
        <begin position="39"/>
        <end position="80"/>
    </location>
</feature>
<dbReference type="AlphaFoldDB" id="A0A9N8ZD88"/>